<feature type="domain" description="UspA" evidence="1">
    <location>
        <begin position="2"/>
        <end position="99"/>
    </location>
</feature>
<dbReference type="Gene3D" id="3.40.50.620">
    <property type="entry name" value="HUPs"/>
    <property type="match status" value="1"/>
</dbReference>
<dbReference type="InterPro" id="IPR014729">
    <property type="entry name" value="Rossmann-like_a/b/a_fold"/>
</dbReference>
<sequence length="124" mass="13735">MKILALVTRQKSCQRLIDRSLQLAQSRHGKLSVVHVVQNGENFLGNPEEGAALEYLFDISKQAGADMTVLRSDDVIATITHFVREQAIDVVVLGASPRDRDAFKGKLEKKLPGVEFFVVTADEQ</sequence>
<organism evidence="2 3">
    <name type="scientific">Gehongia tenuis</name>
    <dbReference type="NCBI Taxonomy" id="2763655"/>
    <lineage>
        <taxon>Bacteria</taxon>
        <taxon>Bacillati</taxon>
        <taxon>Bacillota</taxon>
        <taxon>Clostridia</taxon>
        <taxon>Christensenellales</taxon>
        <taxon>Christensenellaceae</taxon>
        <taxon>Gehongia</taxon>
    </lineage>
</organism>
<protein>
    <submittedName>
        <fullName evidence="2">Universal stress protein</fullName>
    </submittedName>
</protein>
<reference evidence="2" key="1">
    <citation type="submission" date="2020-08" db="EMBL/GenBank/DDBJ databases">
        <title>Genome public.</title>
        <authorList>
            <person name="Liu C."/>
            <person name="Sun Q."/>
        </authorList>
    </citation>
    <scope>NUCLEOTIDE SEQUENCE</scope>
    <source>
        <strain evidence="2">NSJ-53</strain>
    </source>
</reference>
<dbReference type="AlphaFoldDB" id="A0A926D700"/>
<dbReference type="EMBL" id="JACRSR010000004">
    <property type="protein sequence ID" value="MBC8532004.1"/>
    <property type="molecule type" value="Genomic_DNA"/>
</dbReference>
<dbReference type="Proteomes" id="UP000623172">
    <property type="component" value="Unassembled WGS sequence"/>
</dbReference>
<dbReference type="RefSeq" id="WP_249316939.1">
    <property type="nucleotide sequence ID" value="NZ_JACRSR010000004.1"/>
</dbReference>
<name>A0A926D700_9FIRM</name>
<gene>
    <name evidence="2" type="ORF">H8696_09110</name>
</gene>
<evidence type="ECO:0000259" key="1">
    <source>
        <dbReference type="Pfam" id="PF00582"/>
    </source>
</evidence>
<dbReference type="Pfam" id="PF00582">
    <property type="entry name" value="Usp"/>
    <property type="match status" value="1"/>
</dbReference>
<evidence type="ECO:0000313" key="3">
    <source>
        <dbReference type="Proteomes" id="UP000623172"/>
    </source>
</evidence>
<accession>A0A926D700</accession>
<keyword evidence="3" id="KW-1185">Reference proteome</keyword>
<proteinExistence type="predicted"/>
<evidence type="ECO:0000313" key="2">
    <source>
        <dbReference type="EMBL" id="MBC8532004.1"/>
    </source>
</evidence>
<comment type="caution">
    <text evidence="2">The sequence shown here is derived from an EMBL/GenBank/DDBJ whole genome shotgun (WGS) entry which is preliminary data.</text>
</comment>
<dbReference type="SUPFAM" id="SSF52402">
    <property type="entry name" value="Adenine nucleotide alpha hydrolases-like"/>
    <property type="match status" value="1"/>
</dbReference>
<dbReference type="InterPro" id="IPR006016">
    <property type="entry name" value="UspA"/>
</dbReference>